<name>A0A1G7P739_9BURK</name>
<organism evidence="1 2">
    <name type="scientific">Paraburkholderia phenazinium</name>
    <dbReference type="NCBI Taxonomy" id="60549"/>
    <lineage>
        <taxon>Bacteria</taxon>
        <taxon>Pseudomonadati</taxon>
        <taxon>Pseudomonadota</taxon>
        <taxon>Betaproteobacteria</taxon>
        <taxon>Burkholderiales</taxon>
        <taxon>Burkholderiaceae</taxon>
        <taxon>Paraburkholderia</taxon>
    </lineage>
</organism>
<gene>
    <name evidence="1" type="ORF">SAMN05216466_101159</name>
</gene>
<evidence type="ECO:0000313" key="1">
    <source>
        <dbReference type="EMBL" id="SDF81429.1"/>
    </source>
</evidence>
<dbReference type="EMBL" id="FNCJ01000001">
    <property type="protein sequence ID" value="SDF81429.1"/>
    <property type="molecule type" value="Genomic_DNA"/>
</dbReference>
<dbReference type="Proteomes" id="UP000199706">
    <property type="component" value="Unassembled WGS sequence"/>
</dbReference>
<dbReference type="OrthoDB" id="109589at2"/>
<reference evidence="1 2" key="1">
    <citation type="submission" date="2016-10" db="EMBL/GenBank/DDBJ databases">
        <authorList>
            <person name="de Groot N.N."/>
        </authorList>
    </citation>
    <scope>NUCLEOTIDE SEQUENCE [LARGE SCALE GENOMIC DNA]</scope>
    <source>
        <strain evidence="1 2">LMG 2247</strain>
    </source>
</reference>
<dbReference type="AlphaFoldDB" id="A0A1G7P739"/>
<dbReference type="RefSeq" id="WP_090680571.1">
    <property type="nucleotide sequence ID" value="NZ_CADERL010000001.1"/>
</dbReference>
<accession>A0A1G7P739</accession>
<sequence length="62" mass="6743">MANWSTDDIPRQSGRLAVIAGSPGVAMIAPRARDLAVAARLWDISETLTKVRRPSTQTEHLS</sequence>
<proteinExistence type="predicted"/>
<evidence type="ECO:0000313" key="2">
    <source>
        <dbReference type="Proteomes" id="UP000199706"/>
    </source>
</evidence>
<protein>
    <submittedName>
        <fullName evidence="1">Uncharacterized protein</fullName>
    </submittedName>
</protein>